<dbReference type="PANTHER" id="PTHR43386">
    <property type="entry name" value="OLIGOPEPTIDE TRANSPORT SYSTEM PERMEASE PROTEIN APPC"/>
    <property type="match status" value="1"/>
</dbReference>
<name>A0A6I2U5F4_9FIRM</name>
<feature type="transmembrane region" description="Helical" evidence="7">
    <location>
        <begin position="235"/>
        <end position="259"/>
    </location>
</feature>
<feature type="domain" description="ABC transmembrane type-1" evidence="8">
    <location>
        <begin position="71"/>
        <end position="260"/>
    </location>
</feature>
<evidence type="ECO:0000256" key="5">
    <source>
        <dbReference type="ARBA" id="ARBA00022989"/>
    </source>
</evidence>
<dbReference type="GO" id="GO:0055085">
    <property type="term" value="P:transmembrane transport"/>
    <property type="evidence" value="ECO:0007669"/>
    <property type="project" value="InterPro"/>
</dbReference>
<dbReference type="Pfam" id="PF12911">
    <property type="entry name" value="OppC_N"/>
    <property type="match status" value="1"/>
</dbReference>
<dbReference type="InterPro" id="IPR035906">
    <property type="entry name" value="MetI-like_sf"/>
</dbReference>
<evidence type="ECO:0000313" key="9">
    <source>
        <dbReference type="EMBL" id="MST91374.1"/>
    </source>
</evidence>
<dbReference type="SUPFAM" id="SSF161098">
    <property type="entry name" value="MetI-like"/>
    <property type="match status" value="1"/>
</dbReference>
<keyword evidence="3" id="KW-1003">Cell membrane</keyword>
<dbReference type="RefSeq" id="WP_154522078.1">
    <property type="nucleotide sequence ID" value="NZ_VUNJ01000004.1"/>
</dbReference>
<gene>
    <name evidence="9" type="ORF">FYJ76_05385</name>
</gene>
<evidence type="ECO:0000256" key="1">
    <source>
        <dbReference type="ARBA" id="ARBA00004651"/>
    </source>
</evidence>
<accession>A0A6I2U5F4</accession>
<dbReference type="AlphaFoldDB" id="A0A6I2U5F4"/>
<keyword evidence="6 7" id="KW-0472">Membrane</keyword>
<dbReference type="GO" id="GO:0005886">
    <property type="term" value="C:plasma membrane"/>
    <property type="evidence" value="ECO:0007669"/>
    <property type="project" value="UniProtKB-SubCell"/>
</dbReference>
<feature type="transmembrane region" description="Helical" evidence="7">
    <location>
        <begin position="133"/>
        <end position="150"/>
    </location>
</feature>
<dbReference type="Proteomes" id="UP000431913">
    <property type="component" value="Unassembled WGS sequence"/>
</dbReference>
<dbReference type="InterPro" id="IPR000515">
    <property type="entry name" value="MetI-like"/>
</dbReference>
<keyword evidence="5 7" id="KW-1133">Transmembrane helix</keyword>
<dbReference type="EMBL" id="VUNJ01000004">
    <property type="protein sequence ID" value="MST91374.1"/>
    <property type="molecule type" value="Genomic_DNA"/>
</dbReference>
<sequence>MLKKTLHNPQAMIGLILILLLCLMAVFAPVVAPHSPDEIQGAARFAQNSLSYPLGGDQLGRCEFSRLVFGARLSLGIAVPTVGILVILGMLIGCACAYFGGLVDRIFTVVCDIFIAFPSLVIAVSLIGVLGNGIKVVLLSVLVSLWAWYVRIARTYCKAEAAKDYILSARIAGARNISILFRHLIPNVLPQFLVYACTGIASVIMLISGFSFLGIGFPAGTAEWGAMMNEARSHLYSHPMLIIWPGIFVFIAAAGFTLFGEAMRDILTPEDITI</sequence>
<dbReference type="PANTHER" id="PTHR43386:SF1">
    <property type="entry name" value="D,D-DIPEPTIDE TRANSPORT SYSTEM PERMEASE PROTEIN DDPC-RELATED"/>
    <property type="match status" value="1"/>
</dbReference>
<reference evidence="9 10" key="1">
    <citation type="submission" date="2019-08" db="EMBL/GenBank/DDBJ databases">
        <title>In-depth cultivation of the pig gut microbiome towards novel bacterial diversity and tailored functional studies.</title>
        <authorList>
            <person name="Wylensek D."/>
            <person name="Hitch T.C.A."/>
            <person name="Clavel T."/>
        </authorList>
    </citation>
    <scope>NUCLEOTIDE SEQUENCE [LARGE SCALE GENOMIC DNA]</scope>
    <source>
        <strain evidence="9 10">WCA3-601-WT-6J</strain>
    </source>
</reference>
<keyword evidence="4 7" id="KW-0812">Transmembrane</keyword>
<evidence type="ECO:0000313" key="10">
    <source>
        <dbReference type="Proteomes" id="UP000431913"/>
    </source>
</evidence>
<proteinExistence type="inferred from homology"/>
<evidence type="ECO:0000256" key="6">
    <source>
        <dbReference type="ARBA" id="ARBA00023136"/>
    </source>
</evidence>
<dbReference type="PROSITE" id="PS50928">
    <property type="entry name" value="ABC_TM1"/>
    <property type="match status" value="1"/>
</dbReference>
<feature type="transmembrane region" description="Helical" evidence="7">
    <location>
        <begin position="106"/>
        <end position="127"/>
    </location>
</feature>
<comment type="caution">
    <text evidence="9">The sequence shown here is derived from an EMBL/GenBank/DDBJ whole genome shotgun (WGS) entry which is preliminary data.</text>
</comment>
<keyword evidence="2 7" id="KW-0813">Transport</keyword>
<feature type="transmembrane region" description="Helical" evidence="7">
    <location>
        <begin position="192"/>
        <end position="215"/>
    </location>
</feature>
<comment type="subcellular location">
    <subcellularLocation>
        <location evidence="1 7">Cell membrane</location>
        <topology evidence="1 7">Multi-pass membrane protein</topology>
    </subcellularLocation>
</comment>
<dbReference type="Gene3D" id="1.10.3720.10">
    <property type="entry name" value="MetI-like"/>
    <property type="match status" value="1"/>
</dbReference>
<dbReference type="InterPro" id="IPR050366">
    <property type="entry name" value="BP-dependent_transpt_permease"/>
</dbReference>
<evidence type="ECO:0000256" key="7">
    <source>
        <dbReference type="RuleBase" id="RU363032"/>
    </source>
</evidence>
<feature type="transmembrane region" description="Helical" evidence="7">
    <location>
        <begin position="77"/>
        <end position="99"/>
    </location>
</feature>
<evidence type="ECO:0000256" key="2">
    <source>
        <dbReference type="ARBA" id="ARBA00022448"/>
    </source>
</evidence>
<evidence type="ECO:0000259" key="8">
    <source>
        <dbReference type="PROSITE" id="PS50928"/>
    </source>
</evidence>
<evidence type="ECO:0000256" key="4">
    <source>
        <dbReference type="ARBA" id="ARBA00022692"/>
    </source>
</evidence>
<organism evidence="9 10">
    <name type="scientific">Ruthenibacterium lactatiformans</name>
    <dbReference type="NCBI Taxonomy" id="1550024"/>
    <lineage>
        <taxon>Bacteria</taxon>
        <taxon>Bacillati</taxon>
        <taxon>Bacillota</taxon>
        <taxon>Clostridia</taxon>
        <taxon>Eubacteriales</taxon>
        <taxon>Oscillospiraceae</taxon>
        <taxon>Ruthenibacterium</taxon>
    </lineage>
</organism>
<comment type="similarity">
    <text evidence="7">Belongs to the binding-protein-dependent transport system permease family.</text>
</comment>
<evidence type="ECO:0000256" key="3">
    <source>
        <dbReference type="ARBA" id="ARBA00022475"/>
    </source>
</evidence>
<dbReference type="CDD" id="cd06261">
    <property type="entry name" value="TM_PBP2"/>
    <property type="match status" value="1"/>
</dbReference>
<dbReference type="InterPro" id="IPR025966">
    <property type="entry name" value="OppC_N"/>
</dbReference>
<dbReference type="Pfam" id="PF00528">
    <property type="entry name" value="BPD_transp_1"/>
    <property type="match status" value="1"/>
</dbReference>
<feature type="transmembrane region" description="Helical" evidence="7">
    <location>
        <begin position="12"/>
        <end position="32"/>
    </location>
</feature>
<protein>
    <submittedName>
        <fullName evidence="9">ABC transporter permease subunit</fullName>
    </submittedName>
</protein>